<accession>A0A4V1G890</accession>
<evidence type="ECO:0000313" key="9">
    <source>
        <dbReference type="EMBL" id="QCT22317.1"/>
    </source>
</evidence>
<organism evidence="9 10">
    <name type="scientific">Jejubacter calystegiae</name>
    <dbReference type="NCBI Taxonomy" id="2579935"/>
    <lineage>
        <taxon>Bacteria</taxon>
        <taxon>Pseudomonadati</taxon>
        <taxon>Pseudomonadota</taxon>
        <taxon>Gammaproteobacteria</taxon>
        <taxon>Enterobacterales</taxon>
        <taxon>Enterobacteriaceae</taxon>
        <taxon>Jejubacter</taxon>
    </lineage>
</organism>
<dbReference type="PANTHER" id="PTHR10464:SF4">
    <property type="entry name" value="UREA TRANSPORTER"/>
    <property type="match status" value="1"/>
</dbReference>
<evidence type="ECO:0000256" key="7">
    <source>
        <dbReference type="PIRSR" id="PIRSR016502-1"/>
    </source>
</evidence>
<evidence type="ECO:0000256" key="2">
    <source>
        <dbReference type="ARBA" id="ARBA00005914"/>
    </source>
</evidence>
<reference evidence="9 10" key="1">
    <citation type="submission" date="2019-05" db="EMBL/GenBank/DDBJ databases">
        <title>Complete genome sequence of Izhakiella calystegiae KSNA2, an endophyte isolated from beach morning glory (Calystegia soldanella).</title>
        <authorList>
            <person name="Jiang L."/>
            <person name="Jeong J.C."/>
            <person name="Kim C.Y."/>
            <person name="Kim D.H."/>
            <person name="Kim S.W."/>
            <person name="Lee j."/>
        </authorList>
    </citation>
    <scope>NUCLEOTIDE SEQUENCE [LARGE SCALE GENOMIC DNA]</scope>
    <source>
        <strain evidence="9 10">KSNA2</strain>
    </source>
</reference>
<evidence type="ECO:0000256" key="8">
    <source>
        <dbReference type="SAM" id="Phobius"/>
    </source>
</evidence>
<proteinExistence type="inferred from homology"/>
<evidence type="ECO:0000256" key="4">
    <source>
        <dbReference type="ARBA" id="ARBA00022692"/>
    </source>
</evidence>
<dbReference type="InterPro" id="IPR004937">
    <property type="entry name" value="Urea_transporter"/>
</dbReference>
<dbReference type="InterPro" id="IPR029020">
    <property type="entry name" value="Ammonium/urea_transptr"/>
</dbReference>
<keyword evidence="10" id="KW-1185">Reference proteome</keyword>
<dbReference type="PANTHER" id="PTHR10464">
    <property type="entry name" value="UREA TRANSPORTER"/>
    <property type="match status" value="1"/>
</dbReference>
<dbReference type="OrthoDB" id="279428at2"/>
<feature type="transmembrane region" description="Helical" evidence="8">
    <location>
        <begin position="28"/>
        <end position="47"/>
    </location>
</feature>
<feature type="transmembrane region" description="Helical" evidence="8">
    <location>
        <begin position="186"/>
        <end position="209"/>
    </location>
</feature>
<dbReference type="GO" id="GO:0005886">
    <property type="term" value="C:plasma membrane"/>
    <property type="evidence" value="ECO:0007669"/>
    <property type="project" value="UniProtKB-SubCell"/>
</dbReference>
<dbReference type="Pfam" id="PF03253">
    <property type="entry name" value="UT"/>
    <property type="match status" value="1"/>
</dbReference>
<dbReference type="KEGG" id="izh:FEM41_23060"/>
<keyword evidence="5 8" id="KW-1133">Transmembrane helix</keyword>
<feature type="site" description="Important for channel permeability" evidence="7">
    <location>
        <position position="299"/>
    </location>
</feature>
<keyword evidence="3" id="KW-1003">Cell membrane</keyword>
<evidence type="ECO:0000256" key="1">
    <source>
        <dbReference type="ARBA" id="ARBA00004651"/>
    </source>
</evidence>
<dbReference type="EMBL" id="CP040428">
    <property type="protein sequence ID" value="QCT22317.1"/>
    <property type="molecule type" value="Genomic_DNA"/>
</dbReference>
<name>A0A4V1G890_9ENTR</name>
<dbReference type="GO" id="GO:0015204">
    <property type="term" value="F:urea transmembrane transporter activity"/>
    <property type="evidence" value="ECO:0007669"/>
    <property type="project" value="InterPro"/>
</dbReference>
<dbReference type="PIRSF" id="PIRSF016502">
    <property type="entry name" value="Urea_transporter"/>
    <property type="match status" value="1"/>
</dbReference>
<feature type="transmembrane region" description="Helical" evidence="8">
    <location>
        <begin position="246"/>
        <end position="265"/>
    </location>
</feature>
<feature type="transmembrane region" description="Helical" evidence="8">
    <location>
        <begin position="216"/>
        <end position="234"/>
    </location>
</feature>
<comment type="similarity">
    <text evidence="2">Belongs to the urea transporter family.</text>
</comment>
<feature type="transmembrane region" description="Helical" evidence="8">
    <location>
        <begin position="134"/>
        <end position="153"/>
    </location>
</feature>
<evidence type="ECO:0000256" key="3">
    <source>
        <dbReference type="ARBA" id="ARBA00022475"/>
    </source>
</evidence>
<comment type="subcellular location">
    <subcellularLocation>
        <location evidence="1">Cell membrane</location>
        <topology evidence="1">Multi-pass membrane protein</topology>
    </subcellularLocation>
</comment>
<dbReference type="RefSeq" id="WP_138098827.1">
    <property type="nucleotide sequence ID" value="NZ_CP040428.1"/>
</dbReference>
<protein>
    <submittedName>
        <fullName evidence="9">Urea transporter</fullName>
    </submittedName>
</protein>
<keyword evidence="4 8" id="KW-0812">Transmembrane</keyword>
<sequence length="325" mass="34245">MQLLLSWRRNPPGQILSWTLRGCSQVMFQNNPTCGLLFFIAIFLAAFQAGMPQIAWGCLLATVIATITAALQATDRAGLAQGLYGYNACLLGVALPTFLAPGPLMWCSIVFWSLLSPGITVALNRWLAPGPLPALTAPFVLASWVTLLGSYHFNALPPAHLPPPELPLARVFTDIPSLPGDLLREFLSGVSQVFLADNALSGTLILLGLAISSPRAMGYALLGAALALSIAWGLQAEPASLREGLYAFSAVLTAVALGSAFPVPGKSALPRCLAGILSTVLVQGAFNTLLAPFGIPSLTMPFVSVTWCYLLSAPGSEPTKERDCV</sequence>
<gene>
    <name evidence="9" type="ORF">FEM41_23060</name>
</gene>
<evidence type="ECO:0000256" key="5">
    <source>
        <dbReference type="ARBA" id="ARBA00022989"/>
    </source>
</evidence>
<feature type="transmembrane region" description="Helical" evidence="8">
    <location>
        <begin position="272"/>
        <end position="295"/>
    </location>
</feature>
<evidence type="ECO:0000256" key="6">
    <source>
        <dbReference type="ARBA" id="ARBA00023136"/>
    </source>
</evidence>
<dbReference type="Gene3D" id="1.10.3430.10">
    <property type="entry name" value="Ammonium transporter AmtB like domains"/>
    <property type="match status" value="1"/>
</dbReference>
<feature type="transmembrane region" description="Helical" evidence="8">
    <location>
        <begin position="53"/>
        <end position="71"/>
    </location>
</feature>
<keyword evidence="6 8" id="KW-0472">Membrane</keyword>
<evidence type="ECO:0000313" key="10">
    <source>
        <dbReference type="Proteomes" id="UP000302163"/>
    </source>
</evidence>
<dbReference type="AlphaFoldDB" id="A0A4V1G890"/>
<dbReference type="Proteomes" id="UP000302163">
    <property type="component" value="Chromosome"/>
</dbReference>